<dbReference type="GeneID" id="88362048"/>
<sequence length="253" mass="28584">MIHWRLTSLQYEAAFFAMERDRLPYPTWNALRADSDADLGRQRREAIDTLLPRVDDDLARLLHTLAEPQVRVHVHGRIDDEQGAQLRGYAGFGSSVAAVAIQDPDPQPGASGELTVSLCSPRQAILLLARILPEERPGRHEIAALKSELDIEPDWVGGWNRPPTPRARVESFFSRPRTGWGEVLCYPGPFLDNRTHGVQGFLWMDFLRDGRYYIREDDSGYTATPMGHDQFVDHVDSIVWRVRELGAKSASVT</sequence>
<comment type="similarity">
    <text evidence="2">Belongs to the EspG family.</text>
</comment>
<evidence type="ECO:0000256" key="2">
    <source>
        <dbReference type="ARBA" id="ARBA00006411"/>
    </source>
</evidence>
<keyword evidence="3" id="KW-0963">Cytoplasm</keyword>
<dbReference type="AlphaFoldDB" id="A0A291RSI3"/>
<keyword evidence="4" id="KW-0143">Chaperone</keyword>
<dbReference type="InterPro" id="IPR025734">
    <property type="entry name" value="EspG"/>
</dbReference>
<dbReference type="Pfam" id="PF14011">
    <property type="entry name" value="ESX-1_EspG"/>
    <property type="match status" value="1"/>
</dbReference>
<dbReference type="EMBL" id="CP023778">
    <property type="protein sequence ID" value="ATL70250.1"/>
    <property type="molecule type" value="Genomic_DNA"/>
</dbReference>
<dbReference type="KEGG" id="ntp:CRH09_32770"/>
<organism evidence="5 6">
    <name type="scientific">Nocardia terpenica</name>
    <dbReference type="NCBI Taxonomy" id="455432"/>
    <lineage>
        <taxon>Bacteria</taxon>
        <taxon>Bacillati</taxon>
        <taxon>Actinomycetota</taxon>
        <taxon>Actinomycetes</taxon>
        <taxon>Mycobacteriales</taxon>
        <taxon>Nocardiaceae</taxon>
        <taxon>Nocardia</taxon>
    </lineage>
</organism>
<evidence type="ECO:0000256" key="3">
    <source>
        <dbReference type="ARBA" id="ARBA00022490"/>
    </source>
</evidence>
<evidence type="ECO:0008006" key="7">
    <source>
        <dbReference type="Google" id="ProtNLM"/>
    </source>
</evidence>
<proteinExistence type="inferred from homology"/>
<accession>A0A291RSI3</accession>
<evidence type="ECO:0000313" key="6">
    <source>
        <dbReference type="Proteomes" id="UP000221961"/>
    </source>
</evidence>
<gene>
    <name evidence="5" type="ORF">CRH09_32770</name>
</gene>
<evidence type="ECO:0000313" key="5">
    <source>
        <dbReference type="EMBL" id="ATL70250.1"/>
    </source>
</evidence>
<dbReference type="Proteomes" id="UP000221961">
    <property type="component" value="Chromosome"/>
</dbReference>
<reference evidence="5 6" key="1">
    <citation type="submission" date="2017-10" db="EMBL/GenBank/DDBJ databases">
        <title>Comparative genomics between pathogenic Norcardia.</title>
        <authorList>
            <person name="Zeng L."/>
        </authorList>
    </citation>
    <scope>NUCLEOTIDE SEQUENCE [LARGE SCALE GENOMIC DNA]</scope>
    <source>
        <strain evidence="5 6">NC_YFY_NT001</strain>
    </source>
</reference>
<protein>
    <recommendedName>
        <fullName evidence="7">ESX secretion-associated protein EspG</fullName>
    </recommendedName>
</protein>
<dbReference type="RefSeq" id="WP_098697232.1">
    <property type="nucleotide sequence ID" value="NZ_CP023778.1"/>
</dbReference>
<comment type="subcellular location">
    <subcellularLocation>
        <location evidence="1">Cytoplasm</location>
    </subcellularLocation>
</comment>
<evidence type="ECO:0000256" key="4">
    <source>
        <dbReference type="ARBA" id="ARBA00023186"/>
    </source>
</evidence>
<name>A0A291RSI3_9NOCA</name>
<evidence type="ECO:0000256" key="1">
    <source>
        <dbReference type="ARBA" id="ARBA00004496"/>
    </source>
</evidence>